<feature type="compositionally biased region" description="Polar residues" evidence="1">
    <location>
        <begin position="107"/>
        <end position="119"/>
    </location>
</feature>
<sequence>MRKNNKQKYSTPVPKDPPQRKFNLRSSSEQKQPQNKSPQQSSSNDNGNVAQASGSGLTPVNIDNTVPVRLTPPTTNPFLEPGVTEMYGINPKAFASSLPPLHGKGISSETPKTSSPQQSSREDNVGVQNTGSQQDQHMQIDEDQSNKDGSTSIPGESRANQSDQQQSGHDTPDRSVSNAPIIINALRLHGYAPLDAIPGTTSAKLNIVDRKFFSVPGFMGACVIKIKKDKYMRITFSVQDSFDRVLQNTYTWSVDQSPAPAPTQFLSMQQLRPKKVFTPDEKAEEKCRTVQVLDIPLFIKKSDIHRNFEAVGDIDFINVQVKSALYQTAYVVFKDAVNTRIFLRHVESRDQYPRGPRDPTIAI</sequence>
<dbReference type="EMBL" id="QKYT01000079">
    <property type="protein sequence ID" value="RIA94522.1"/>
    <property type="molecule type" value="Genomic_DNA"/>
</dbReference>
<accession>A0A397T9I2</accession>
<feature type="compositionally biased region" description="Low complexity" evidence="1">
    <location>
        <begin position="26"/>
        <end position="44"/>
    </location>
</feature>
<evidence type="ECO:0000256" key="1">
    <source>
        <dbReference type="SAM" id="MobiDB-lite"/>
    </source>
</evidence>
<keyword evidence="3" id="KW-1185">Reference proteome</keyword>
<feature type="compositionally biased region" description="Polar residues" evidence="1">
    <location>
        <begin position="147"/>
        <end position="177"/>
    </location>
</feature>
<feature type="compositionally biased region" description="Polar residues" evidence="1">
    <location>
        <begin position="45"/>
        <end position="64"/>
    </location>
</feature>
<protein>
    <submittedName>
        <fullName evidence="2">Uncharacterized protein</fullName>
    </submittedName>
</protein>
<dbReference type="Proteomes" id="UP000265703">
    <property type="component" value="Unassembled WGS sequence"/>
</dbReference>
<gene>
    <name evidence="2" type="ORF">C1645_734727</name>
</gene>
<reference evidence="2 3" key="1">
    <citation type="submission" date="2018-06" db="EMBL/GenBank/DDBJ databases">
        <title>Comparative genomics reveals the genomic features of Rhizophagus irregularis, R. cerebriforme, R. diaphanum and Gigaspora rosea, and their symbiotic lifestyle signature.</title>
        <authorList>
            <person name="Morin E."/>
            <person name="San Clemente H."/>
            <person name="Chen E.C.H."/>
            <person name="De La Providencia I."/>
            <person name="Hainaut M."/>
            <person name="Kuo A."/>
            <person name="Kohler A."/>
            <person name="Murat C."/>
            <person name="Tang N."/>
            <person name="Roy S."/>
            <person name="Loubradou J."/>
            <person name="Henrissat B."/>
            <person name="Grigoriev I.V."/>
            <person name="Corradi N."/>
            <person name="Roux C."/>
            <person name="Martin F.M."/>
        </authorList>
    </citation>
    <scope>NUCLEOTIDE SEQUENCE [LARGE SCALE GENOMIC DNA]</scope>
    <source>
        <strain evidence="2 3">DAOM 227022</strain>
    </source>
</reference>
<proteinExistence type="predicted"/>
<feature type="region of interest" description="Disordered" evidence="1">
    <location>
        <begin position="1"/>
        <end position="83"/>
    </location>
</feature>
<dbReference type="AlphaFoldDB" id="A0A397T9I2"/>
<feature type="region of interest" description="Disordered" evidence="1">
    <location>
        <begin position="98"/>
        <end position="177"/>
    </location>
</feature>
<evidence type="ECO:0000313" key="2">
    <source>
        <dbReference type="EMBL" id="RIA94522.1"/>
    </source>
</evidence>
<feature type="compositionally biased region" description="Polar residues" evidence="1">
    <location>
        <begin position="126"/>
        <end position="137"/>
    </location>
</feature>
<comment type="caution">
    <text evidence="2">The sequence shown here is derived from an EMBL/GenBank/DDBJ whole genome shotgun (WGS) entry which is preliminary data.</text>
</comment>
<organism evidence="2 3">
    <name type="scientific">Glomus cerebriforme</name>
    <dbReference type="NCBI Taxonomy" id="658196"/>
    <lineage>
        <taxon>Eukaryota</taxon>
        <taxon>Fungi</taxon>
        <taxon>Fungi incertae sedis</taxon>
        <taxon>Mucoromycota</taxon>
        <taxon>Glomeromycotina</taxon>
        <taxon>Glomeromycetes</taxon>
        <taxon>Glomerales</taxon>
        <taxon>Glomeraceae</taxon>
        <taxon>Glomus</taxon>
    </lineage>
</organism>
<evidence type="ECO:0000313" key="3">
    <source>
        <dbReference type="Proteomes" id="UP000265703"/>
    </source>
</evidence>
<name>A0A397T9I2_9GLOM</name>